<gene>
    <name evidence="1" type="primary">ORF211471</name>
</gene>
<dbReference type="AlphaFoldDB" id="A0A0B7BTI3"/>
<reference evidence="1" key="1">
    <citation type="submission" date="2014-12" db="EMBL/GenBank/DDBJ databases">
        <title>Insight into the proteome of Arion vulgaris.</title>
        <authorList>
            <person name="Aradska J."/>
            <person name="Bulat T."/>
            <person name="Smidak R."/>
            <person name="Sarate P."/>
            <person name="Gangsoo J."/>
            <person name="Sialana F."/>
            <person name="Bilban M."/>
            <person name="Lubec G."/>
        </authorList>
    </citation>
    <scope>NUCLEOTIDE SEQUENCE</scope>
    <source>
        <tissue evidence="1">Skin</tissue>
    </source>
</reference>
<dbReference type="EMBL" id="HACG01049438">
    <property type="protein sequence ID" value="CEK96303.1"/>
    <property type="molecule type" value="Transcribed_RNA"/>
</dbReference>
<name>A0A0B7BTI3_9EUPU</name>
<evidence type="ECO:0000313" key="1">
    <source>
        <dbReference type="EMBL" id="CEK96303.1"/>
    </source>
</evidence>
<sequence length="57" mass="6659">MMMSGRGRMRGRSRRRCVQDVIEDLRMTTADTIQFAQNREFFRTAVMGAKFRKGQAT</sequence>
<organism evidence="1">
    <name type="scientific">Arion vulgaris</name>
    <dbReference type="NCBI Taxonomy" id="1028688"/>
    <lineage>
        <taxon>Eukaryota</taxon>
        <taxon>Metazoa</taxon>
        <taxon>Spiralia</taxon>
        <taxon>Lophotrochozoa</taxon>
        <taxon>Mollusca</taxon>
        <taxon>Gastropoda</taxon>
        <taxon>Heterobranchia</taxon>
        <taxon>Euthyneura</taxon>
        <taxon>Panpulmonata</taxon>
        <taxon>Eupulmonata</taxon>
        <taxon>Stylommatophora</taxon>
        <taxon>Helicina</taxon>
        <taxon>Arionoidea</taxon>
        <taxon>Arionidae</taxon>
        <taxon>Arion</taxon>
    </lineage>
</organism>
<proteinExistence type="predicted"/>
<protein>
    <submittedName>
        <fullName evidence="1">Uncharacterized protein</fullName>
    </submittedName>
</protein>
<accession>A0A0B7BTI3</accession>